<feature type="domain" description="ABC transporter" evidence="4">
    <location>
        <begin position="25"/>
        <end position="75"/>
    </location>
</feature>
<evidence type="ECO:0000256" key="1">
    <source>
        <dbReference type="ARBA" id="ARBA00022448"/>
    </source>
</evidence>
<evidence type="ECO:0000259" key="4">
    <source>
        <dbReference type="Pfam" id="PF00005"/>
    </source>
</evidence>
<dbReference type="EMBL" id="PEZX01000037">
    <property type="protein sequence ID" value="PIS06779.1"/>
    <property type="molecule type" value="Genomic_DNA"/>
</dbReference>
<comment type="caution">
    <text evidence="5">The sequence shown here is derived from an EMBL/GenBank/DDBJ whole genome shotgun (WGS) entry which is preliminary data.</text>
</comment>
<dbReference type="SUPFAM" id="SSF52540">
    <property type="entry name" value="P-loop containing nucleoside triphosphate hydrolases"/>
    <property type="match status" value="1"/>
</dbReference>
<dbReference type="GO" id="GO:0016887">
    <property type="term" value="F:ATP hydrolysis activity"/>
    <property type="evidence" value="ECO:0007669"/>
    <property type="project" value="InterPro"/>
</dbReference>
<proteinExistence type="predicted"/>
<protein>
    <recommendedName>
        <fullName evidence="4">ABC transporter domain-containing protein</fullName>
    </recommendedName>
</protein>
<sequence>MPDLPPLDSFALLKEIYDIPKVDYVKRLDEMVTLLGLEKILTTQVRRLSLGEKMKSELVAALLHNPEVIFLDEPTIGLDVISQNNIWRFLRDHNVKNNSTIIFTSHYLEDIQRLCKRVIIINSGEKIYDGELDKLILSAGNYKNIHCVFSSKVETKDLKEYGKVIEYNDMSATLRIKQDTLKVIIPKLLGALPIADLSITSPEARDVIATLYEKSLK</sequence>
<gene>
    <name evidence="5" type="ORF">COT79_02965</name>
</gene>
<dbReference type="InterPro" id="IPR027417">
    <property type="entry name" value="P-loop_NTPase"/>
</dbReference>
<reference evidence="6" key="1">
    <citation type="submission" date="2017-09" db="EMBL/GenBank/DDBJ databases">
        <title>Depth-based differentiation of microbial function through sediment-hosted aquifers and enrichment of novel symbionts in the deep terrestrial subsurface.</title>
        <authorList>
            <person name="Probst A.J."/>
            <person name="Ladd B."/>
            <person name="Jarett J.K."/>
            <person name="Geller-Mcgrath D.E."/>
            <person name="Sieber C.M.K."/>
            <person name="Emerson J.B."/>
            <person name="Anantharaman K."/>
            <person name="Thomas B.C."/>
            <person name="Malmstrom R."/>
            <person name="Stieglmeier M."/>
            <person name="Klingl A."/>
            <person name="Woyke T."/>
            <person name="Ryan C.M."/>
            <person name="Banfield J.F."/>
        </authorList>
    </citation>
    <scope>NUCLEOTIDE SEQUENCE [LARGE SCALE GENOMIC DNA]</scope>
</reference>
<evidence type="ECO:0000256" key="3">
    <source>
        <dbReference type="ARBA" id="ARBA00022840"/>
    </source>
</evidence>
<keyword evidence="1" id="KW-0813">Transport</keyword>
<evidence type="ECO:0000256" key="2">
    <source>
        <dbReference type="ARBA" id="ARBA00022741"/>
    </source>
</evidence>
<dbReference type="Pfam" id="PF00005">
    <property type="entry name" value="ABC_tran"/>
    <property type="match status" value="1"/>
</dbReference>
<evidence type="ECO:0000313" key="5">
    <source>
        <dbReference type="EMBL" id="PIS06779.1"/>
    </source>
</evidence>
<dbReference type="AlphaFoldDB" id="A0A2M6R8A8"/>
<keyword evidence="2" id="KW-0547">Nucleotide-binding</keyword>
<dbReference type="Gene3D" id="3.40.50.300">
    <property type="entry name" value="P-loop containing nucleotide triphosphate hydrolases"/>
    <property type="match status" value="1"/>
</dbReference>
<name>A0A2M6R8A8_9BACT</name>
<organism evidence="5 6">
    <name type="scientific">Candidatus Berkelbacteria bacterium CG10_big_fil_rev_8_21_14_0_10_43_14</name>
    <dbReference type="NCBI Taxonomy" id="1974515"/>
    <lineage>
        <taxon>Bacteria</taxon>
        <taxon>Candidatus Berkelbacteria</taxon>
    </lineage>
</organism>
<dbReference type="InterPro" id="IPR003439">
    <property type="entry name" value="ABC_transporter-like_ATP-bd"/>
</dbReference>
<dbReference type="PANTHER" id="PTHR42711">
    <property type="entry name" value="ABC TRANSPORTER ATP-BINDING PROTEIN"/>
    <property type="match status" value="1"/>
</dbReference>
<keyword evidence="3" id="KW-0067">ATP-binding</keyword>
<dbReference type="PANTHER" id="PTHR42711:SF4">
    <property type="entry name" value="ABC TRANSPORTER RELATED"/>
    <property type="match status" value="1"/>
</dbReference>
<evidence type="ECO:0000313" key="6">
    <source>
        <dbReference type="Proteomes" id="UP000231162"/>
    </source>
</evidence>
<dbReference type="GO" id="GO:0005524">
    <property type="term" value="F:ATP binding"/>
    <property type="evidence" value="ECO:0007669"/>
    <property type="project" value="UniProtKB-KW"/>
</dbReference>
<dbReference type="InterPro" id="IPR050763">
    <property type="entry name" value="ABC_transporter_ATP-binding"/>
</dbReference>
<dbReference type="Proteomes" id="UP000231162">
    <property type="component" value="Unassembled WGS sequence"/>
</dbReference>
<accession>A0A2M6R8A8</accession>